<reference evidence="5 6" key="1">
    <citation type="submission" date="2014-04" db="EMBL/GenBank/DDBJ databases">
        <authorList>
            <consortium name="DOE Joint Genome Institute"/>
            <person name="Kuo A."/>
            <person name="Zuccaro A."/>
            <person name="Kohler A."/>
            <person name="Nagy L.G."/>
            <person name="Floudas D."/>
            <person name="Copeland A."/>
            <person name="Barry K.W."/>
            <person name="Cichocki N."/>
            <person name="Veneault-Fourrey C."/>
            <person name="LaButti K."/>
            <person name="Lindquist E.A."/>
            <person name="Lipzen A."/>
            <person name="Lundell T."/>
            <person name="Morin E."/>
            <person name="Murat C."/>
            <person name="Sun H."/>
            <person name="Tunlid A."/>
            <person name="Henrissat B."/>
            <person name="Grigoriev I.V."/>
            <person name="Hibbett D.S."/>
            <person name="Martin F."/>
            <person name="Nordberg H.P."/>
            <person name="Cantor M.N."/>
            <person name="Hua S.X."/>
        </authorList>
    </citation>
    <scope>NUCLEOTIDE SEQUENCE [LARGE SCALE GENOMIC DNA]</scope>
    <source>
        <strain evidence="5 6">MAFF 305830</strain>
    </source>
</reference>
<dbReference type="HOGENOM" id="CLU_000288_6_3_1"/>
<dbReference type="AlphaFoldDB" id="A0A0C3AHY3"/>
<evidence type="ECO:0000313" key="6">
    <source>
        <dbReference type="Proteomes" id="UP000054097"/>
    </source>
</evidence>
<proteinExistence type="predicted"/>
<dbReference type="PANTHER" id="PTHR19879">
    <property type="entry name" value="TRANSCRIPTION INITIATION FACTOR TFIID"/>
    <property type="match status" value="1"/>
</dbReference>
<dbReference type="PROSITE" id="PS50082">
    <property type="entry name" value="WD_REPEATS_2"/>
    <property type="match status" value="14"/>
</dbReference>
<dbReference type="PANTHER" id="PTHR19879:SF9">
    <property type="entry name" value="TRANSCRIPTION INITIATION FACTOR TFIID SUBUNIT 5"/>
    <property type="match status" value="1"/>
</dbReference>
<dbReference type="InterPro" id="IPR001680">
    <property type="entry name" value="WD40_rpt"/>
</dbReference>
<dbReference type="InterPro" id="IPR027417">
    <property type="entry name" value="P-loop_NTPase"/>
</dbReference>
<feature type="repeat" description="WD" evidence="3">
    <location>
        <begin position="1008"/>
        <end position="1049"/>
    </location>
</feature>
<dbReference type="SUPFAM" id="SSF50978">
    <property type="entry name" value="WD40 repeat-like"/>
    <property type="match status" value="1"/>
</dbReference>
<dbReference type="SMART" id="SM00320">
    <property type="entry name" value="WD40"/>
    <property type="match status" value="14"/>
</dbReference>
<dbReference type="STRING" id="933852.A0A0C3AHY3"/>
<evidence type="ECO:0000256" key="3">
    <source>
        <dbReference type="PROSITE-ProRule" id="PRU00221"/>
    </source>
</evidence>
<dbReference type="Gene3D" id="2.130.10.10">
    <property type="entry name" value="YVTN repeat-like/Quinoprotein amine dehydrogenase"/>
    <property type="match status" value="7"/>
</dbReference>
<dbReference type="SUPFAM" id="SSF50998">
    <property type="entry name" value="Quinoprotein alcohol dehydrogenase-like"/>
    <property type="match status" value="1"/>
</dbReference>
<dbReference type="Pfam" id="PF24883">
    <property type="entry name" value="NPHP3_N"/>
    <property type="match status" value="1"/>
</dbReference>
<feature type="repeat" description="WD" evidence="3">
    <location>
        <begin position="836"/>
        <end position="877"/>
    </location>
</feature>
<dbReference type="PRINTS" id="PR00320">
    <property type="entry name" value="GPROTEINBRPT"/>
</dbReference>
<feature type="repeat" description="WD" evidence="3">
    <location>
        <begin position="707"/>
        <end position="748"/>
    </location>
</feature>
<dbReference type="Pfam" id="PF00400">
    <property type="entry name" value="WD40"/>
    <property type="match status" value="14"/>
</dbReference>
<evidence type="ECO:0000256" key="2">
    <source>
        <dbReference type="ARBA" id="ARBA00022737"/>
    </source>
</evidence>
<dbReference type="InterPro" id="IPR036322">
    <property type="entry name" value="WD40_repeat_dom_sf"/>
</dbReference>
<feature type="repeat" description="WD" evidence="3">
    <location>
        <begin position="922"/>
        <end position="963"/>
    </location>
</feature>
<sequence length="1257" mass="139949">DDEIIAKLKPQGLERESQVGTCLEGTRQDILEKVRSWVMDLEAPNILWIHGYPGAGKSAIACTVAEELRSLNRLGSGFFFQREKASVMTPNALWRTVAYDLSRRYASIRNYVVIALNTNESLPTTPNVNDLFRELIFQPLTTSDNIPTKKLPVIILDALDECGGIDGWRSANRKNLMRTLKDWSKLPARFKLIVTSRRENDIEQLFSNTAHHPIEIVAGDAVTSLSFSDIKAFLLSELHQLQARYPSLPFGWPGEETILWLIDRARGLFIWIKTVIKLLERGEPRQSLRQVLSSGTGGMADLYTWILDASFPSPSKDDIRNFRAVLGAIIFSKEPFNIASLPHFLSMDGSTLEYIFAGLKSVLYCGNTVRVHHQSFVDFLLNPEECPSSFLLNQKRETRNLALCCLNTMKQYLRFNICDLESSYVRNQEVPNLAQRVEQCIPPYLSYSSRYWASHLTETSPDNEVYSSIKYFMDHQFLSWLEAMSLIKQISSGSSMLWSLENWLRKSHHDYSLARDMQKFLAAFASVISQSAPHIYLSALPFAPRSLGVSKQYMGLYPQTLVVKNGGYSSWPAIQSIFTGHKSTVASVAFSPDGRRIVSGSDDHTIRIWDAETGETVPDPLQGHSHSVNSVSFSLDGERIVSGSWDYTIRVWDAETGETILGPLQGHSHWVSSVSFSPDGKRIVSGSSDHTIRVWDSKTGEAILSPLQGHSDSVWSVRFSPNGKRIVSGSEDQTVRIWDAETGKTIIGPLEGHSGSVSSVSFSPDGQRVVSGSSDHTIRIWDAETGRTVVGPLSGHIRTVWSVLFSLDGGKIVSGSSDHTIRVWDAKTGETVLGPLQGHTASVWSVSFSLDGRRIVSGSEDNTIRVWNAETGKTVLGPFQGHSRSVLSVSFSPNGRKIVSGSWDDTIRVWDAETGRMLLEPLQGHRDSIWSVSFSPDGTRIVSGSEDHTIRIWNAETGKLVLGPLEGHSRSVWSVSFSPNGKQVVSGSRDHTIRVWNAETGKKILGPLQGHSHSVNSVSFSPDGRRIASGSKDHTILVWDAETGETLLGPLRGHRDSVWSVSFSPDGTRILSGSDDHTIRVWDAQMGKTILGPLLGHRHWVWSISFSPDGKRIVSGSSDHTVRVWDAQTGEMILGPLRGHVHPVYSVSFSPDGNRIVSGSWDDTIRVWDVKTNQTATDIYAIFRKTAETEDGWIRGPNSELLFWVPPQLRPQLCLPGHILVIDRRNKWTTLDLTRFVHGKRWSLCRGQVPEIAQFKA</sequence>
<feature type="repeat" description="WD" evidence="3">
    <location>
        <begin position="1137"/>
        <end position="1178"/>
    </location>
</feature>
<feature type="repeat" description="WD" evidence="3">
    <location>
        <begin position="664"/>
        <end position="705"/>
    </location>
</feature>
<feature type="repeat" description="WD" evidence="3">
    <location>
        <begin position="793"/>
        <end position="834"/>
    </location>
</feature>
<feature type="non-terminal residue" evidence="5">
    <location>
        <position position="1"/>
    </location>
</feature>
<gene>
    <name evidence="5" type="ORF">M408DRAFT_76247</name>
</gene>
<evidence type="ECO:0000259" key="4">
    <source>
        <dbReference type="Pfam" id="PF24883"/>
    </source>
</evidence>
<feature type="repeat" description="WD" evidence="3">
    <location>
        <begin position="965"/>
        <end position="1006"/>
    </location>
</feature>
<feature type="repeat" description="WD" evidence="3">
    <location>
        <begin position="621"/>
        <end position="662"/>
    </location>
</feature>
<protein>
    <recommendedName>
        <fullName evidence="4">Nephrocystin 3-like N-terminal domain-containing protein</fullName>
    </recommendedName>
</protein>
<dbReference type="FunFam" id="2.130.10.10:FF:000228">
    <property type="entry name" value="COMPASS-like H3K4 histone methylase component WDR5A"/>
    <property type="match status" value="1"/>
</dbReference>
<dbReference type="PROSITE" id="PS00678">
    <property type="entry name" value="WD_REPEATS_1"/>
    <property type="match status" value="13"/>
</dbReference>
<evidence type="ECO:0000256" key="1">
    <source>
        <dbReference type="ARBA" id="ARBA00022574"/>
    </source>
</evidence>
<feature type="repeat" description="WD" evidence="3">
    <location>
        <begin position="1051"/>
        <end position="1092"/>
    </location>
</feature>
<dbReference type="Proteomes" id="UP000054097">
    <property type="component" value="Unassembled WGS sequence"/>
</dbReference>
<feature type="repeat" description="WD" evidence="3">
    <location>
        <begin position="750"/>
        <end position="791"/>
    </location>
</feature>
<keyword evidence="6" id="KW-1185">Reference proteome</keyword>
<dbReference type="InterPro" id="IPR015943">
    <property type="entry name" value="WD40/YVTN_repeat-like_dom_sf"/>
</dbReference>
<feature type="repeat" description="WD" evidence="3">
    <location>
        <begin position="578"/>
        <end position="619"/>
    </location>
</feature>
<accession>A0A0C3AHY3</accession>
<name>A0A0C3AHY3_SERVB</name>
<dbReference type="InterPro" id="IPR011047">
    <property type="entry name" value="Quinoprotein_ADH-like_sf"/>
</dbReference>
<dbReference type="Gene3D" id="3.40.50.300">
    <property type="entry name" value="P-loop containing nucleotide triphosphate hydrolases"/>
    <property type="match status" value="1"/>
</dbReference>
<keyword evidence="1 3" id="KW-0853">WD repeat</keyword>
<evidence type="ECO:0000313" key="5">
    <source>
        <dbReference type="EMBL" id="KIM24255.1"/>
    </source>
</evidence>
<dbReference type="EMBL" id="KN824326">
    <property type="protein sequence ID" value="KIM24255.1"/>
    <property type="molecule type" value="Genomic_DNA"/>
</dbReference>
<dbReference type="CDD" id="cd00200">
    <property type="entry name" value="WD40"/>
    <property type="match status" value="2"/>
</dbReference>
<organism evidence="5 6">
    <name type="scientific">Serendipita vermifera MAFF 305830</name>
    <dbReference type="NCBI Taxonomy" id="933852"/>
    <lineage>
        <taxon>Eukaryota</taxon>
        <taxon>Fungi</taxon>
        <taxon>Dikarya</taxon>
        <taxon>Basidiomycota</taxon>
        <taxon>Agaricomycotina</taxon>
        <taxon>Agaricomycetes</taxon>
        <taxon>Sebacinales</taxon>
        <taxon>Serendipitaceae</taxon>
        <taxon>Serendipita</taxon>
    </lineage>
</organism>
<dbReference type="InterPro" id="IPR056884">
    <property type="entry name" value="NPHP3-like_N"/>
</dbReference>
<dbReference type="OrthoDB" id="163438at2759"/>
<keyword evidence="2" id="KW-0677">Repeat</keyword>
<feature type="repeat" description="WD" evidence="3">
    <location>
        <begin position="1094"/>
        <end position="1135"/>
    </location>
</feature>
<reference evidence="6" key="2">
    <citation type="submission" date="2015-01" db="EMBL/GenBank/DDBJ databases">
        <title>Evolutionary Origins and Diversification of the Mycorrhizal Mutualists.</title>
        <authorList>
            <consortium name="DOE Joint Genome Institute"/>
            <consortium name="Mycorrhizal Genomics Consortium"/>
            <person name="Kohler A."/>
            <person name="Kuo A."/>
            <person name="Nagy L.G."/>
            <person name="Floudas D."/>
            <person name="Copeland A."/>
            <person name="Barry K.W."/>
            <person name="Cichocki N."/>
            <person name="Veneault-Fourrey C."/>
            <person name="LaButti K."/>
            <person name="Lindquist E.A."/>
            <person name="Lipzen A."/>
            <person name="Lundell T."/>
            <person name="Morin E."/>
            <person name="Murat C."/>
            <person name="Riley R."/>
            <person name="Ohm R."/>
            <person name="Sun H."/>
            <person name="Tunlid A."/>
            <person name="Henrissat B."/>
            <person name="Grigoriev I.V."/>
            <person name="Hibbett D.S."/>
            <person name="Martin F."/>
        </authorList>
    </citation>
    <scope>NUCLEOTIDE SEQUENCE [LARGE SCALE GENOMIC DNA]</scope>
    <source>
        <strain evidence="6">MAFF 305830</strain>
    </source>
</reference>
<dbReference type="GO" id="GO:0035097">
    <property type="term" value="C:histone methyltransferase complex"/>
    <property type="evidence" value="ECO:0007669"/>
    <property type="project" value="UniProtKB-ARBA"/>
</dbReference>
<dbReference type="InterPro" id="IPR019775">
    <property type="entry name" value="WD40_repeat_CS"/>
</dbReference>
<feature type="domain" description="Nephrocystin 3-like N-terminal" evidence="4">
    <location>
        <begin position="25"/>
        <end position="197"/>
    </location>
</feature>
<dbReference type="SUPFAM" id="SSF52540">
    <property type="entry name" value="P-loop containing nucleoside triphosphate hydrolases"/>
    <property type="match status" value="1"/>
</dbReference>
<dbReference type="InterPro" id="IPR020472">
    <property type="entry name" value="WD40_PAC1"/>
</dbReference>
<dbReference type="PROSITE" id="PS50294">
    <property type="entry name" value="WD_REPEATS_REGION"/>
    <property type="match status" value="14"/>
</dbReference>
<feature type="repeat" description="WD" evidence="3">
    <location>
        <begin position="879"/>
        <end position="920"/>
    </location>
</feature>